<organism evidence="2 3">
    <name type="scientific">Tegillarca granosa</name>
    <name type="common">Malaysian cockle</name>
    <name type="synonym">Anadara granosa</name>
    <dbReference type="NCBI Taxonomy" id="220873"/>
    <lineage>
        <taxon>Eukaryota</taxon>
        <taxon>Metazoa</taxon>
        <taxon>Spiralia</taxon>
        <taxon>Lophotrochozoa</taxon>
        <taxon>Mollusca</taxon>
        <taxon>Bivalvia</taxon>
        <taxon>Autobranchia</taxon>
        <taxon>Pteriomorphia</taxon>
        <taxon>Arcoida</taxon>
        <taxon>Arcoidea</taxon>
        <taxon>Arcidae</taxon>
        <taxon>Tegillarca</taxon>
    </lineage>
</organism>
<sequence>MVAIGDIDAGECLFQIPRGCLLNPSTSSLQDDVKCELMKIKSESGWVPLLITLMYEYNNPASKWRPYMDLVPDFKELDLPLFWTKSERDTLLKGTGLQSKVDRDLLMMTKEFKERVLPFVDKHKEIFGEVCKDFEFYKKMVAFVMAYSFTEPLKDPGEDDLVDDDLIGTSPPMMVPLADILNHVSKNNAKLMFEKDALKMVAIKPISKANIRGEEVYNTYGLLDNWRLLQMYGFAEIKYCNTYCNISPSSRWVLTPIIEGIVEMPMEYLLEVAKSIPDISDKQLLEDKWNFLIES</sequence>
<dbReference type="CDD" id="cd19178">
    <property type="entry name" value="SET_SETD6"/>
    <property type="match status" value="1"/>
</dbReference>
<feature type="domain" description="SET" evidence="1">
    <location>
        <begin position="2"/>
        <end position="221"/>
    </location>
</feature>
<dbReference type="Gene3D" id="3.90.1410.10">
    <property type="entry name" value="set domain protein methyltransferase, domain 1"/>
    <property type="match status" value="1"/>
</dbReference>
<evidence type="ECO:0000313" key="3">
    <source>
        <dbReference type="Proteomes" id="UP001217089"/>
    </source>
</evidence>
<keyword evidence="3" id="KW-1185">Reference proteome</keyword>
<evidence type="ECO:0000313" key="2">
    <source>
        <dbReference type="EMBL" id="KAJ8312192.1"/>
    </source>
</evidence>
<dbReference type="InterPro" id="IPR044430">
    <property type="entry name" value="SETD6_SET"/>
</dbReference>
<name>A0ABQ9F8K4_TEGGR</name>
<proteinExistence type="predicted"/>
<dbReference type="Proteomes" id="UP001217089">
    <property type="component" value="Unassembled WGS sequence"/>
</dbReference>
<evidence type="ECO:0000259" key="1">
    <source>
        <dbReference type="Pfam" id="PF00856"/>
    </source>
</evidence>
<gene>
    <name evidence="2" type="ORF">KUTeg_009565</name>
</gene>
<dbReference type="SUPFAM" id="SSF82199">
    <property type="entry name" value="SET domain"/>
    <property type="match status" value="1"/>
</dbReference>
<dbReference type="PANTHER" id="PTHR13271">
    <property type="entry name" value="UNCHARACTERIZED PUTATIVE METHYLTRANSFERASE"/>
    <property type="match status" value="1"/>
</dbReference>
<dbReference type="InterPro" id="IPR050600">
    <property type="entry name" value="SETD3_SETD6_MTase"/>
</dbReference>
<dbReference type="InterPro" id="IPR001214">
    <property type="entry name" value="SET_dom"/>
</dbReference>
<reference evidence="2 3" key="1">
    <citation type="submission" date="2022-12" db="EMBL/GenBank/DDBJ databases">
        <title>Chromosome-level genome of Tegillarca granosa.</title>
        <authorList>
            <person name="Kim J."/>
        </authorList>
    </citation>
    <scope>NUCLEOTIDE SEQUENCE [LARGE SCALE GENOMIC DNA]</scope>
    <source>
        <strain evidence="2">Teg-2019</strain>
        <tissue evidence="2">Adductor muscle</tissue>
    </source>
</reference>
<protein>
    <recommendedName>
        <fullName evidence="1">SET domain-containing protein</fullName>
    </recommendedName>
</protein>
<comment type="caution">
    <text evidence="2">The sequence shown here is derived from an EMBL/GenBank/DDBJ whole genome shotgun (WGS) entry which is preliminary data.</text>
</comment>
<feature type="non-terminal residue" evidence="2">
    <location>
        <position position="295"/>
    </location>
</feature>
<dbReference type="InterPro" id="IPR046341">
    <property type="entry name" value="SET_dom_sf"/>
</dbReference>
<accession>A0ABQ9F8K4</accession>
<dbReference type="EMBL" id="JARBDR010000440">
    <property type="protein sequence ID" value="KAJ8312192.1"/>
    <property type="molecule type" value="Genomic_DNA"/>
</dbReference>
<dbReference type="Pfam" id="PF00856">
    <property type="entry name" value="SET"/>
    <property type="match status" value="1"/>
</dbReference>
<dbReference type="PANTHER" id="PTHR13271:SF34">
    <property type="entry name" value="N-LYSINE METHYLTRANSFERASE SETD6"/>
    <property type="match status" value="1"/>
</dbReference>